<dbReference type="GO" id="GO:0003899">
    <property type="term" value="F:DNA-directed RNA polymerase activity"/>
    <property type="evidence" value="ECO:0007669"/>
    <property type="project" value="InterPro"/>
</dbReference>
<dbReference type="FunFam" id="3.30.70.3560:FF:000001">
    <property type="entry name" value="Late genes activator p4"/>
    <property type="match status" value="1"/>
</dbReference>
<dbReference type="GO" id="GO:0016987">
    <property type="term" value="F:sigma factor activity"/>
    <property type="evidence" value="ECO:0007669"/>
    <property type="project" value="InterPro"/>
</dbReference>
<sequence>MPKTQRGIYHNLKESEYVASNTDVTFFFSSELYLNKFLDGYQEYRKKFNKKIERVAVTPWNMDMLADITFYSEVEKRGFHAWLKGDNATWREVHVYALRIMTKPNTLDWSRIQKPKLRERRKSMV</sequence>
<evidence type="ECO:0000313" key="2">
    <source>
        <dbReference type="Proteomes" id="UP000222516"/>
    </source>
</evidence>
<evidence type="ECO:0000313" key="1">
    <source>
        <dbReference type="EMBL" id="AUR53211.1"/>
    </source>
</evidence>
<organism evidence="1 2">
    <name type="scientific">Bacillus phage vB_BveP-Goe6</name>
    <dbReference type="NCBI Taxonomy" id="2022474"/>
    <lineage>
        <taxon>Viruses</taxon>
        <taxon>Duplodnaviria</taxon>
        <taxon>Heunggongvirae</taxon>
        <taxon>Uroviricota</taxon>
        <taxon>Caudoviricetes</taxon>
        <taxon>Salasmaviridae</taxon>
        <taxon>Picovirinae</taxon>
        <taxon>Salasvirus</taxon>
        <taxon>Salasvirus Goe6</taxon>
    </lineage>
</organism>
<dbReference type="EMBL" id="MF407276">
    <property type="protein sequence ID" value="AUR53211.1"/>
    <property type="molecule type" value="Genomic_DNA"/>
</dbReference>
<accession>A0A2I7N9T8</accession>
<dbReference type="InterPro" id="IPR008771">
    <property type="entry name" value="Phi-29_GP4"/>
</dbReference>
<dbReference type="Pfam" id="PF05464">
    <property type="entry name" value="Phi-29_GP4"/>
    <property type="match status" value="1"/>
</dbReference>
<protein>
    <submittedName>
        <fullName evidence="1">Transcriptional regulator</fullName>
    </submittedName>
</protein>
<dbReference type="Proteomes" id="UP000222516">
    <property type="component" value="Segment"/>
</dbReference>
<reference evidence="1 2" key="1">
    <citation type="submission" date="2017-06" db="EMBL/GenBank/DDBJ databases">
        <title>Complete genome sequence of vB_BveP-Goe6 a virus infecting Bacillus velezensis FZB42.</title>
        <authorList>
            <person name="Hertel R."/>
            <person name="Schilling T."/>
            <person name="Daniel R."/>
        </authorList>
    </citation>
    <scope>NUCLEOTIDE SEQUENCE [LARGE SCALE GENOMIC DNA]</scope>
</reference>
<proteinExistence type="predicted"/>
<gene>
    <name evidence="1" type="ORF">Goe6_c00061</name>
</gene>
<dbReference type="InterPro" id="IPR038246">
    <property type="entry name" value="Phi-29-like_sf"/>
</dbReference>
<dbReference type="Gene3D" id="3.30.70.3560">
    <property type="entry name" value="Phi-29-like late genes activator, P4"/>
    <property type="match status" value="1"/>
</dbReference>
<name>A0A2I7N9T8_9CAUD</name>
<keyword evidence="2" id="KW-1185">Reference proteome</keyword>